<dbReference type="InterPro" id="IPR057982">
    <property type="entry name" value="TPR_NAA35"/>
</dbReference>
<protein>
    <recommendedName>
        <fullName evidence="8">Mak10-domain-containing protein</fullName>
    </recommendedName>
</protein>
<accession>A0A066VNJ4</accession>
<evidence type="ECO:0000256" key="1">
    <source>
        <dbReference type="ARBA" id="ARBA00004496"/>
    </source>
</evidence>
<dbReference type="EMBL" id="JMSN01000094">
    <property type="protein sequence ID" value="KDN40165.1"/>
    <property type="molecule type" value="Genomic_DNA"/>
</dbReference>
<dbReference type="Pfam" id="PF25789">
    <property type="entry name" value="TPR_NAA35"/>
    <property type="match status" value="1"/>
</dbReference>
<evidence type="ECO:0000256" key="2">
    <source>
        <dbReference type="ARBA" id="ARBA00006289"/>
    </source>
</evidence>
<comment type="subcellular location">
    <subcellularLocation>
        <location evidence="1">Cytoplasm</location>
    </subcellularLocation>
</comment>
<evidence type="ECO:0008006" key="8">
    <source>
        <dbReference type="Google" id="ProtNLM"/>
    </source>
</evidence>
<evidence type="ECO:0000313" key="7">
    <source>
        <dbReference type="Proteomes" id="UP000027361"/>
    </source>
</evidence>
<name>A0A066VNJ4_TILAU</name>
<dbReference type="Proteomes" id="UP000027361">
    <property type="component" value="Unassembled WGS sequence"/>
</dbReference>
<dbReference type="AlphaFoldDB" id="A0A066VNJ4"/>
<dbReference type="InterPro" id="IPR057983">
    <property type="entry name" value="NAA35-like_N"/>
</dbReference>
<dbReference type="PANTHER" id="PTHR21373">
    <property type="entry name" value="GLUCOSE REPRESSIBLE PROTEIN MAK10"/>
    <property type="match status" value="1"/>
</dbReference>
<dbReference type="OrthoDB" id="269405at2759"/>
<keyword evidence="7" id="KW-1185">Reference proteome</keyword>
<dbReference type="GeneID" id="25266659"/>
<organism evidence="6 7">
    <name type="scientific">Tilletiaria anomala (strain ATCC 24038 / CBS 436.72 / UBC 951)</name>
    <dbReference type="NCBI Taxonomy" id="1037660"/>
    <lineage>
        <taxon>Eukaryota</taxon>
        <taxon>Fungi</taxon>
        <taxon>Dikarya</taxon>
        <taxon>Basidiomycota</taxon>
        <taxon>Ustilaginomycotina</taxon>
        <taxon>Exobasidiomycetes</taxon>
        <taxon>Georgefischeriales</taxon>
        <taxon>Tilletiariaceae</taxon>
        <taxon>Tilletiaria</taxon>
    </lineage>
</organism>
<dbReference type="RefSeq" id="XP_013241302.1">
    <property type="nucleotide sequence ID" value="XM_013385848.1"/>
</dbReference>
<reference evidence="6 7" key="1">
    <citation type="submission" date="2014-05" db="EMBL/GenBank/DDBJ databases">
        <title>Draft genome sequence of a rare smut relative, Tilletiaria anomala UBC 951.</title>
        <authorList>
            <consortium name="DOE Joint Genome Institute"/>
            <person name="Toome M."/>
            <person name="Kuo A."/>
            <person name="Henrissat B."/>
            <person name="Lipzen A."/>
            <person name="Tritt A."/>
            <person name="Yoshinaga Y."/>
            <person name="Zane M."/>
            <person name="Barry K."/>
            <person name="Grigoriev I.V."/>
            <person name="Spatafora J.W."/>
            <person name="Aimea M.C."/>
        </authorList>
    </citation>
    <scope>NUCLEOTIDE SEQUENCE [LARGE SCALE GENOMIC DNA]</scope>
    <source>
        <strain evidence="6 7">UBC 951</strain>
    </source>
</reference>
<dbReference type="InterPro" id="IPR007244">
    <property type="entry name" value="Naa35_N"/>
</dbReference>
<dbReference type="PANTHER" id="PTHR21373:SF0">
    <property type="entry name" value="N-ALPHA-ACETYLTRANSFERASE 35, NATC AUXILIARY SUBUNIT"/>
    <property type="match status" value="1"/>
</dbReference>
<evidence type="ECO:0000256" key="3">
    <source>
        <dbReference type="ARBA" id="ARBA00022490"/>
    </source>
</evidence>
<feature type="domain" description="NAA35-like TPR repeats" evidence="5">
    <location>
        <begin position="408"/>
        <end position="690"/>
    </location>
</feature>
<dbReference type="HOGENOM" id="CLU_017051_0_0_1"/>
<evidence type="ECO:0000259" key="5">
    <source>
        <dbReference type="Pfam" id="PF25789"/>
    </source>
</evidence>
<comment type="similarity">
    <text evidence="2">Belongs to the MAK10 family.</text>
</comment>
<dbReference type="OMA" id="WILDRSF"/>
<proteinExistence type="inferred from homology"/>
<gene>
    <name evidence="6" type="ORF">K437DRAFT_275785</name>
</gene>
<dbReference type="GO" id="GO:0031417">
    <property type="term" value="C:NatC complex"/>
    <property type="evidence" value="ECO:0007669"/>
    <property type="project" value="InterPro"/>
</dbReference>
<dbReference type="STRING" id="1037660.A0A066VNJ4"/>
<evidence type="ECO:0000313" key="6">
    <source>
        <dbReference type="EMBL" id="KDN40165.1"/>
    </source>
</evidence>
<dbReference type="Pfam" id="PF04112">
    <property type="entry name" value="Mak10"/>
    <property type="match status" value="1"/>
</dbReference>
<keyword evidence="3" id="KW-0963">Cytoplasm</keyword>
<evidence type="ECO:0000259" key="4">
    <source>
        <dbReference type="Pfam" id="PF04112"/>
    </source>
</evidence>
<comment type="caution">
    <text evidence="6">The sequence shown here is derived from an EMBL/GenBank/DDBJ whole genome shotgun (WGS) entry which is preliminary data.</text>
</comment>
<dbReference type="InParanoid" id="A0A066VNJ4"/>
<sequence length="799" mass="88226">MEEACISVPRGAPTHATMSETVSTPVKLPGFVDATKLFAKACDNLPLGKLVHQPGFTMMDTMGAVEAMEPRTDTGMEALEIDLPVQDQRPYDCSVAFDPASHSQEYTVADVCFIMDRLLACDVGYQSAMPLSRTLYTCRWLHECDQFIREVLPQGPTVMHALHAYVSSTCFSTSLIWKELVKGNVYDGEDFQGDKSGLSILDTHCTSREHAIAGLDASLARITSDPALTASEKDALKLRLLFRKHILLCLDLLSDIPQSFNSGNIADLPVHVRGAESSLRALTKSEDCVGTPPADGARALKRLSEPHLSRAPSARASAAFDIGIHRRLASHVPSQSRALPSASEALAFFDRWLRGVKLINEMLQKPSWRSWHQLLVYGTNPGRSGDNLSFLDALGGSTQTQGNNEKPAYIRSIMQSAICNSPNNVVAGCKTLEWLRASFLADCIGLSAAEMDQQLRLLENLQAPDAQSSQFGLLDEDVFALPPRHPSDEPGVVKRVLTQLSWALPQLSGYLVDFLCTFCQNGPRQHRNFAKRYQQWVALSDSMAQISEDAALFNSGCARSIEKVYACVQSITMEIMLQVVLLGFRLQLYAPPEFLSAYWVTTFLAGERGLLLSHIMKQAKASSSPNAADGALLESVQLEMDMMTVLSQLSEGLYRLCSGLKICFHGRLYDASFRSSVSKTQFYRRFKWLKGSQPAGVPSQLDSLWHQCESFFAKECLEPKGAQLEFVEDLFIDTVDGSMSHDAGQRGVAWDFLRALGQNAAIYLEKCNAVPTNEKCALEMSWQDQACFPKITFVNIQQV</sequence>
<feature type="domain" description="NAA35-like N-terminal" evidence="4">
    <location>
        <begin position="48"/>
        <end position="203"/>
    </location>
</feature>